<name>A0A5B9EMD6_9BACT</name>
<accession>A0A5B9EMD6</accession>
<proteinExistence type="predicted"/>
<dbReference type="Proteomes" id="UP000321820">
    <property type="component" value="Chromosome"/>
</dbReference>
<dbReference type="InterPro" id="IPR023159">
    <property type="entry name" value="SO1590-like_sf"/>
</dbReference>
<dbReference type="SUPFAM" id="SSF159238">
    <property type="entry name" value="SO1590-like"/>
    <property type="match status" value="1"/>
</dbReference>
<organism evidence="2 3">
    <name type="scientific">Terriglobus albidus</name>
    <dbReference type="NCBI Taxonomy" id="1592106"/>
    <lineage>
        <taxon>Bacteria</taxon>
        <taxon>Pseudomonadati</taxon>
        <taxon>Acidobacteriota</taxon>
        <taxon>Terriglobia</taxon>
        <taxon>Terriglobales</taxon>
        <taxon>Acidobacteriaceae</taxon>
        <taxon>Terriglobus</taxon>
    </lineage>
</organism>
<dbReference type="KEGG" id="talb:FTW19_07400"/>
<keyword evidence="3" id="KW-1185">Reference proteome</keyword>
<reference evidence="2 3" key="1">
    <citation type="submission" date="2019-08" db="EMBL/GenBank/DDBJ databases">
        <title>Complete genome sequence of Terriglobus albidus strain ORNL.</title>
        <authorList>
            <person name="Podar M."/>
        </authorList>
    </citation>
    <scope>NUCLEOTIDE SEQUENCE [LARGE SCALE GENOMIC DNA]</scope>
    <source>
        <strain evidence="2 3">ORNL</strain>
    </source>
</reference>
<dbReference type="Gene3D" id="2.40.350.10">
    <property type="entry name" value="SO1590-like"/>
    <property type="match status" value="1"/>
</dbReference>
<dbReference type="OrthoDB" id="69764at2"/>
<sequence length="131" mass="13696">MNHATGTFEVKVAPTGHDPEPTISSLSIDKQIHGDLEATTKGEMLAAGDQKAGLGGYVAIERVTGKLSGRIGSFALMHTGTMVPGQPYDLKIIVVPGSGTGDLSGIYGAFHILIDSAGKHSYTFDYAFSTK</sequence>
<dbReference type="AlphaFoldDB" id="A0A5B9EMD6"/>
<dbReference type="Pfam" id="PF11528">
    <property type="entry name" value="DUF3224"/>
    <property type="match status" value="1"/>
</dbReference>
<dbReference type="InterPro" id="IPR021607">
    <property type="entry name" value="DUF3224"/>
</dbReference>
<protein>
    <submittedName>
        <fullName evidence="2">DUF3224 domain-containing protein</fullName>
    </submittedName>
</protein>
<gene>
    <name evidence="2" type="ORF">FTW19_07400</name>
</gene>
<feature type="region of interest" description="Disordered" evidence="1">
    <location>
        <begin position="1"/>
        <end position="25"/>
    </location>
</feature>
<evidence type="ECO:0000256" key="1">
    <source>
        <dbReference type="SAM" id="MobiDB-lite"/>
    </source>
</evidence>
<dbReference type="EMBL" id="CP042806">
    <property type="protein sequence ID" value="QEE31236.1"/>
    <property type="molecule type" value="Genomic_DNA"/>
</dbReference>
<evidence type="ECO:0000313" key="3">
    <source>
        <dbReference type="Proteomes" id="UP000321820"/>
    </source>
</evidence>
<evidence type="ECO:0000313" key="2">
    <source>
        <dbReference type="EMBL" id="QEE31236.1"/>
    </source>
</evidence>